<keyword evidence="2" id="KW-0732">Signal</keyword>
<evidence type="ECO:0000256" key="1">
    <source>
        <dbReference type="SAM" id="MobiDB-lite"/>
    </source>
</evidence>
<evidence type="ECO:0000313" key="3">
    <source>
        <dbReference type="EMBL" id="CAG9164423.1"/>
    </source>
</evidence>
<feature type="chain" id="PRO_5046492502" evidence="2">
    <location>
        <begin position="22"/>
        <end position="438"/>
    </location>
</feature>
<dbReference type="RefSeq" id="WP_223982054.1">
    <property type="nucleotide sequence ID" value="NZ_CAJZAG010000001.1"/>
</dbReference>
<keyword evidence="4" id="KW-1185">Reference proteome</keyword>
<proteinExistence type="predicted"/>
<name>A0ABM8WAY3_9BURK</name>
<dbReference type="EMBL" id="CAJZAG010000001">
    <property type="protein sequence ID" value="CAG9164423.1"/>
    <property type="molecule type" value="Genomic_DNA"/>
</dbReference>
<evidence type="ECO:0000313" key="4">
    <source>
        <dbReference type="Proteomes" id="UP000706525"/>
    </source>
</evidence>
<feature type="signal peptide" evidence="2">
    <location>
        <begin position="1"/>
        <end position="21"/>
    </location>
</feature>
<dbReference type="Proteomes" id="UP000706525">
    <property type="component" value="Unassembled WGS sequence"/>
</dbReference>
<accession>A0ABM8WAY3</accession>
<reference evidence="3 4" key="1">
    <citation type="submission" date="2021-08" db="EMBL/GenBank/DDBJ databases">
        <authorList>
            <person name="Peeters C."/>
        </authorList>
    </citation>
    <scope>NUCLEOTIDE SEQUENCE [LARGE SCALE GENOMIC DNA]</scope>
    <source>
        <strain evidence="3 4">LMG 32289</strain>
    </source>
</reference>
<sequence>MLARLLLLLATTAFTVNHAHADASVRCMPRQRVAAQLFLGIPCAAHADTTPDVSSACMPEGAPPNEHPRHARGTDLPLTRCARRVAWVLALFGQMMRPHWNTADYTWMPRTFDYSVRRARLNDVPYADLAPELRQAFIDAVHGALGPDDGPVPYVTITSASDPRMRQPISAVAALDLETTAGRYFDHVPAADLPLPYGPTPGVRMDVDSPASIGVYGWDIRARWPTPGAPLRWRVAPEGPRWQTDGVHRFTHDIVDRRATGAEQLDVLEPEAVNPDTIQAGLREIVEVLDGWRLLPFTPYRDGALPGNVRLLAATAKQAITTVREAARAPPVLGSVRHVFVVIRLAGAVQAVLYGSIGRFALGVAEIHAIATPARNMFPHLPLTPVTYRREAVRGAAAHAIHSFVTYAQDRGATMLLYIGQDLPAAPQIQRVPPHDEL</sequence>
<feature type="region of interest" description="Disordered" evidence="1">
    <location>
        <begin position="54"/>
        <end position="73"/>
    </location>
</feature>
<protein>
    <submittedName>
        <fullName evidence="3">Uncharacterized protein</fullName>
    </submittedName>
</protein>
<organism evidence="3 4">
    <name type="scientific">Cupriavidus pampae</name>
    <dbReference type="NCBI Taxonomy" id="659251"/>
    <lineage>
        <taxon>Bacteria</taxon>
        <taxon>Pseudomonadati</taxon>
        <taxon>Pseudomonadota</taxon>
        <taxon>Betaproteobacteria</taxon>
        <taxon>Burkholderiales</taxon>
        <taxon>Burkholderiaceae</taxon>
        <taxon>Cupriavidus</taxon>
    </lineage>
</organism>
<comment type="caution">
    <text evidence="3">The sequence shown here is derived from an EMBL/GenBank/DDBJ whole genome shotgun (WGS) entry which is preliminary data.</text>
</comment>
<evidence type="ECO:0000256" key="2">
    <source>
        <dbReference type="SAM" id="SignalP"/>
    </source>
</evidence>
<gene>
    <name evidence="3" type="ORF">LMG32289_00766</name>
</gene>